<gene>
    <name evidence="3" type="ORF">ACEWY4_008454</name>
</gene>
<dbReference type="FunFam" id="1.10.340.70:FF:000004">
    <property type="entry name" value="Retrovirus-related Pol polyprotein from transposon 297-like Protein"/>
    <property type="match status" value="1"/>
</dbReference>
<evidence type="ECO:0000313" key="4">
    <source>
        <dbReference type="Proteomes" id="UP001591681"/>
    </source>
</evidence>
<protein>
    <recommendedName>
        <fullName evidence="1">Gypsy retrotransposon integrase-like protein 1</fullName>
    </recommendedName>
</protein>
<dbReference type="PANTHER" id="PTHR37984:SF7">
    <property type="entry name" value="INTEGRASE CATALYTIC DOMAIN-CONTAINING PROTEIN"/>
    <property type="match status" value="1"/>
</dbReference>
<accession>A0ABD1KB63</accession>
<evidence type="ECO:0000259" key="2">
    <source>
        <dbReference type="Pfam" id="PF17921"/>
    </source>
</evidence>
<dbReference type="PANTHER" id="PTHR37984">
    <property type="entry name" value="PROTEIN CBG26694"/>
    <property type="match status" value="1"/>
</dbReference>
<name>A0ABD1KB63_9TELE</name>
<proteinExistence type="predicted"/>
<reference evidence="3 4" key="1">
    <citation type="submission" date="2024-09" db="EMBL/GenBank/DDBJ databases">
        <title>A chromosome-level genome assembly of Gray's grenadier anchovy, Coilia grayii.</title>
        <authorList>
            <person name="Fu Z."/>
        </authorList>
    </citation>
    <scope>NUCLEOTIDE SEQUENCE [LARGE SCALE GENOMIC DNA]</scope>
    <source>
        <strain evidence="3">G4</strain>
        <tissue evidence="3">Muscle</tissue>
    </source>
</reference>
<sequence>MMLKLQRYNLHAIYKRGKELYVADTLSRAYLLCTDSNETVEDYDVMTVEVLSSRRQEELRRETLTDPRCRHLSEVIASGWPDSSKKLSHDLRPFYSMRDELTMDNGLLFRDQRFVIPHSLQQLTMDNGLLFRGQRFVIPHSLQHYYVKQLHQGHPGLEATKRRTRETMFWPTIYQDIENEVAKCAPCNALQPHQTKEPLRLHDIPDLPWAFTAADVFEWGGKEHLVLVLAGTKWTSSPIQQVQPSSPG</sequence>
<evidence type="ECO:0000256" key="1">
    <source>
        <dbReference type="ARBA" id="ARBA00039658"/>
    </source>
</evidence>
<dbReference type="AlphaFoldDB" id="A0ABD1KB63"/>
<dbReference type="EMBL" id="JBHFQA010000007">
    <property type="protein sequence ID" value="KAL2096306.1"/>
    <property type="molecule type" value="Genomic_DNA"/>
</dbReference>
<dbReference type="Pfam" id="PF17921">
    <property type="entry name" value="Integrase_H2C2"/>
    <property type="match status" value="1"/>
</dbReference>
<evidence type="ECO:0000313" key="3">
    <source>
        <dbReference type="EMBL" id="KAL2096306.1"/>
    </source>
</evidence>
<dbReference type="Proteomes" id="UP001591681">
    <property type="component" value="Unassembled WGS sequence"/>
</dbReference>
<dbReference type="InterPro" id="IPR041588">
    <property type="entry name" value="Integrase_H2C2"/>
</dbReference>
<feature type="domain" description="Integrase zinc-binding" evidence="2">
    <location>
        <begin position="138"/>
        <end position="191"/>
    </location>
</feature>
<dbReference type="InterPro" id="IPR050951">
    <property type="entry name" value="Retrovirus_Pol_polyprotein"/>
</dbReference>
<dbReference type="Gene3D" id="1.10.340.70">
    <property type="match status" value="1"/>
</dbReference>
<keyword evidence="4" id="KW-1185">Reference proteome</keyword>
<comment type="caution">
    <text evidence="3">The sequence shown here is derived from an EMBL/GenBank/DDBJ whole genome shotgun (WGS) entry which is preliminary data.</text>
</comment>
<organism evidence="3 4">
    <name type="scientific">Coilia grayii</name>
    <name type="common">Gray's grenadier anchovy</name>
    <dbReference type="NCBI Taxonomy" id="363190"/>
    <lineage>
        <taxon>Eukaryota</taxon>
        <taxon>Metazoa</taxon>
        <taxon>Chordata</taxon>
        <taxon>Craniata</taxon>
        <taxon>Vertebrata</taxon>
        <taxon>Euteleostomi</taxon>
        <taxon>Actinopterygii</taxon>
        <taxon>Neopterygii</taxon>
        <taxon>Teleostei</taxon>
        <taxon>Clupei</taxon>
        <taxon>Clupeiformes</taxon>
        <taxon>Clupeoidei</taxon>
        <taxon>Engraulidae</taxon>
        <taxon>Coilinae</taxon>
        <taxon>Coilia</taxon>
    </lineage>
</organism>